<comment type="caution">
    <text evidence="8">The sequence shown here is derived from an EMBL/GenBank/DDBJ whole genome shotgun (WGS) entry which is preliminary data.</text>
</comment>
<keyword evidence="2" id="KW-1003">Cell membrane</keyword>
<evidence type="ECO:0000256" key="4">
    <source>
        <dbReference type="ARBA" id="ARBA00022989"/>
    </source>
</evidence>
<feature type="transmembrane region" description="Helical" evidence="6">
    <location>
        <begin position="64"/>
        <end position="82"/>
    </location>
</feature>
<evidence type="ECO:0000256" key="3">
    <source>
        <dbReference type="ARBA" id="ARBA00022692"/>
    </source>
</evidence>
<feature type="domain" description="Major facilitator superfamily (MFS) profile" evidence="7">
    <location>
        <begin position="1"/>
        <end position="98"/>
    </location>
</feature>
<evidence type="ECO:0000256" key="6">
    <source>
        <dbReference type="SAM" id="Phobius"/>
    </source>
</evidence>
<dbReference type="InterPro" id="IPR020846">
    <property type="entry name" value="MFS_dom"/>
</dbReference>
<feature type="non-terminal residue" evidence="8">
    <location>
        <position position="1"/>
    </location>
</feature>
<dbReference type="SUPFAM" id="SSF103473">
    <property type="entry name" value="MFS general substrate transporter"/>
    <property type="match status" value="1"/>
</dbReference>
<dbReference type="InterPro" id="IPR011701">
    <property type="entry name" value="MFS"/>
</dbReference>
<feature type="transmembrane region" description="Helical" evidence="6">
    <location>
        <begin position="32"/>
        <end position="52"/>
    </location>
</feature>
<keyword evidence="5 6" id="KW-0472">Membrane</keyword>
<evidence type="ECO:0000313" key="9">
    <source>
        <dbReference type="Proteomes" id="UP000294823"/>
    </source>
</evidence>
<evidence type="ECO:0000256" key="2">
    <source>
        <dbReference type="ARBA" id="ARBA00022475"/>
    </source>
</evidence>
<evidence type="ECO:0000313" key="8">
    <source>
        <dbReference type="EMBL" id="TDA88249.1"/>
    </source>
</evidence>
<dbReference type="Pfam" id="PF07690">
    <property type="entry name" value="MFS_1"/>
    <property type="match status" value="1"/>
</dbReference>
<accession>A0ABY2D2I5</accession>
<dbReference type="PROSITE" id="PS50850">
    <property type="entry name" value="MFS"/>
    <property type="match status" value="1"/>
</dbReference>
<keyword evidence="3 6" id="KW-0812">Transmembrane</keyword>
<keyword evidence="9" id="KW-1185">Reference proteome</keyword>
<evidence type="ECO:0000256" key="5">
    <source>
        <dbReference type="ARBA" id="ARBA00023136"/>
    </source>
</evidence>
<dbReference type="EMBL" id="SLTR01000281">
    <property type="protein sequence ID" value="TDA88249.1"/>
    <property type="molecule type" value="Genomic_DNA"/>
</dbReference>
<keyword evidence="4 6" id="KW-1133">Transmembrane helix</keyword>
<evidence type="ECO:0000256" key="1">
    <source>
        <dbReference type="ARBA" id="ARBA00004651"/>
    </source>
</evidence>
<dbReference type="InterPro" id="IPR036259">
    <property type="entry name" value="MFS_trans_sf"/>
</dbReference>
<dbReference type="PANTHER" id="PTHR43124:SF3">
    <property type="entry name" value="CHLORAMPHENICOL EFFLUX PUMP RV0191"/>
    <property type="match status" value="1"/>
</dbReference>
<dbReference type="Gene3D" id="1.20.1250.20">
    <property type="entry name" value="MFS general substrate transporter like domains"/>
    <property type="match status" value="1"/>
</dbReference>
<proteinExistence type="predicted"/>
<reference evidence="8 9" key="1">
    <citation type="submission" date="2019-03" db="EMBL/GenBank/DDBJ databases">
        <title>Halomonas marinisediminis sp. nov., a moderately halophilic bacterium isolated from the Bohai Gulf.</title>
        <authorList>
            <person name="Ji X."/>
        </authorList>
    </citation>
    <scope>NUCLEOTIDE SEQUENCE [LARGE SCALE GENOMIC DNA]</scope>
    <source>
        <strain evidence="8 9">204</strain>
    </source>
</reference>
<evidence type="ECO:0000259" key="7">
    <source>
        <dbReference type="PROSITE" id="PS50850"/>
    </source>
</evidence>
<gene>
    <name evidence="8" type="ORF">E0702_16695</name>
</gene>
<dbReference type="Proteomes" id="UP000294823">
    <property type="component" value="Unassembled WGS sequence"/>
</dbReference>
<name>A0ABY2D2I5_9GAMM</name>
<organism evidence="8 9">
    <name type="scientific">Halomonas marinisediminis</name>
    <dbReference type="NCBI Taxonomy" id="2546095"/>
    <lineage>
        <taxon>Bacteria</taxon>
        <taxon>Pseudomonadati</taxon>
        <taxon>Pseudomonadota</taxon>
        <taxon>Gammaproteobacteria</taxon>
        <taxon>Oceanospirillales</taxon>
        <taxon>Halomonadaceae</taxon>
        <taxon>Halomonas</taxon>
    </lineage>
</organism>
<feature type="non-terminal residue" evidence="8">
    <location>
        <position position="98"/>
    </location>
</feature>
<dbReference type="PANTHER" id="PTHR43124">
    <property type="entry name" value="PURINE EFFLUX PUMP PBUE"/>
    <property type="match status" value="1"/>
</dbReference>
<dbReference type="InterPro" id="IPR050189">
    <property type="entry name" value="MFS_Efflux_Transporters"/>
</dbReference>
<comment type="subcellular location">
    <subcellularLocation>
        <location evidence="1">Cell membrane</location>
        <topology evidence="1">Multi-pass membrane protein</topology>
    </subcellularLocation>
</comment>
<protein>
    <submittedName>
        <fullName evidence="8">MFS transporter</fullName>
    </submittedName>
</protein>
<sequence>LRVIGGICAGVMWPMIAAYGMRLVSEEHHGKAIAVIMAGTTLGISVGMPIMTTIGNDYGWRTEFIGLGVFIILIALVSFFALPSTPGEKLTKSSSPFA</sequence>